<reference evidence="1" key="1">
    <citation type="submission" date="2020-07" db="EMBL/GenBank/DDBJ databases">
        <authorList>
            <person name="Lin J."/>
        </authorList>
    </citation>
    <scope>NUCLEOTIDE SEQUENCE</scope>
</reference>
<dbReference type="InterPro" id="IPR027417">
    <property type="entry name" value="P-loop_NTPase"/>
</dbReference>
<name>A0A6V7PBY9_ANACO</name>
<proteinExistence type="predicted"/>
<dbReference type="EMBL" id="LR862147">
    <property type="protein sequence ID" value="CAD1828174.1"/>
    <property type="molecule type" value="Genomic_DNA"/>
</dbReference>
<protein>
    <submittedName>
        <fullName evidence="1">Uncharacterized protein</fullName>
    </submittedName>
</protein>
<dbReference type="Gene3D" id="3.40.50.300">
    <property type="entry name" value="P-loop containing nucleotide triphosphate hydrolases"/>
    <property type="match status" value="1"/>
</dbReference>
<dbReference type="SUPFAM" id="SSF52540">
    <property type="entry name" value="P-loop containing nucleoside triphosphate hydrolases"/>
    <property type="match status" value="1"/>
</dbReference>
<sequence length="103" mass="11651">MIRKRFECNWTILGAGVGKTIIAMGFINNIAKAHGGLMYLAEWENNLAEFEVVLIYGQMNEPSGARMRVSLTWQNISGMLMNKICFYSLTIPFVLSKQAFINL</sequence>
<dbReference type="AlphaFoldDB" id="A0A6V7PBY9"/>
<evidence type="ECO:0000313" key="1">
    <source>
        <dbReference type="EMBL" id="CAD1828174.1"/>
    </source>
</evidence>
<accession>A0A6V7PBY9</accession>
<gene>
    <name evidence="1" type="ORF">CB5_LOCUS11385</name>
</gene>
<organism evidence="1">
    <name type="scientific">Ananas comosus var. bracteatus</name>
    <name type="common">red pineapple</name>
    <dbReference type="NCBI Taxonomy" id="296719"/>
    <lineage>
        <taxon>Eukaryota</taxon>
        <taxon>Viridiplantae</taxon>
        <taxon>Streptophyta</taxon>
        <taxon>Embryophyta</taxon>
        <taxon>Tracheophyta</taxon>
        <taxon>Spermatophyta</taxon>
        <taxon>Magnoliopsida</taxon>
        <taxon>Liliopsida</taxon>
        <taxon>Poales</taxon>
        <taxon>Bromeliaceae</taxon>
        <taxon>Bromelioideae</taxon>
        <taxon>Ananas</taxon>
    </lineage>
</organism>